<dbReference type="EMBL" id="LT669839">
    <property type="protein sequence ID" value="SHD77906.1"/>
    <property type="molecule type" value="Genomic_DNA"/>
</dbReference>
<dbReference type="Proteomes" id="UP000245423">
    <property type="component" value="Chromosome 1"/>
</dbReference>
<keyword evidence="1" id="KW-0812">Transmembrane</keyword>
<keyword evidence="1" id="KW-1133">Transmembrane helix</keyword>
<reference evidence="2 3" key="1">
    <citation type="submission" date="2016-11" db="EMBL/GenBank/DDBJ databases">
        <authorList>
            <person name="Manzoor S."/>
        </authorList>
    </citation>
    <scope>NUCLEOTIDE SEQUENCE [LARGE SCALE GENOMIC DNA]</scope>
    <source>
        <strain evidence="2">Clostridium ultunense strain Esp</strain>
    </source>
</reference>
<feature type="transmembrane region" description="Helical" evidence="1">
    <location>
        <begin position="39"/>
        <end position="64"/>
    </location>
</feature>
<feature type="transmembrane region" description="Helical" evidence="1">
    <location>
        <begin position="76"/>
        <end position="97"/>
    </location>
</feature>
<gene>
    <name evidence="2" type="ORF">CUESP1_2560</name>
</gene>
<keyword evidence="1" id="KW-0472">Membrane</keyword>
<evidence type="ECO:0000313" key="2">
    <source>
        <dbReference type="EMBL" id="SHD77906.1"/>
    </source>
</evidence>
<evidence type="ECO:0000313" key="3">
    <source>
        <dbReference type="Proteomes" id="UP000245423"/>
    </source>
</evidence>
<proteinExistence type="predicted"/>
<sequence length="176" mass="19939">MIEIYITAYGLTIIRHILLENPIDQNEAFSNAFSYYSRLLIFNLIFIGITIIVILLSIVSVLLAPYNLALLAFNTIFFLIAAIVLSIFLGTIQNYMVYYDDNISFSIEQGIKIGKRYFFKILGLLLIATILGGIVSSKIFKTNIITLSLGILIATIYSIYLNIYIMNLCKNWGRVN</sequence>
<keyword evidence="3" id="KW-1185">Reference proteome</keyword>
<name>M1Z6D4_9FIRM</name>
<organism evidence="2 3">
    <name type="scientific">[Clostridium] ultunense Esp</name>
    <dbReference type="NCBI Taxonomy" id="1288971"/>
    <lineage>
        <taxon>Bacteria</taxon>
        <taxon>Bacillati</taxon>
        <taxon>Bacillota</taxon>
        <taxon>Tissierellia</taxon>
        <taxon>Tissierellales</taxon>
        <taxon>Tepidimicrobiaceae</taxon>
        <taxon>Schnuerera</taxon>
    </lineage>
</organism>
<protein>
    <submittedName>
        <fullName evidence="2">Uncharacterized protein</fullName>
    </submittedName>
</protein>
<dbReference type="AlphaFoldDB" id="M1Z6D4"/>
<dbReference type="RefSeq" id="WP_005583302.1">
    <property type="nucleotide sequence ID" value="NZ_LT669839.1"/>
</dbReference>
<feature type="transmembrane region" description="Helical" evidence="1">
    <location>
        <begin position="143"/>
        <end position="165"/>
    </location>
</feature>
<accession>M1Z6D4</accession>
<dbReference type="OrthoDB" id="10020119at2"/>
<dbReference type="HOGENOM" id="CLU_1522657_0_0_9"/>
<evidence type="ECO:0000256" key="1">
    <source>
        <dbReference type="SAM" id="Phobius"/>
    </source>
</evidence>
<feature type="transmembrane region" description="Helical" evidence="1">
    <location>
        <begin position="117"/>
        <end position="137"/>
    </location>
</feature>